<proteinExistence type="predicted"/>
<gene>
    <name evidence="1" type="ORF">MNBD_BACTEROID01-2057</name>
</gene>
<dbReference type="AlphaFoldDB" id="A0A3B0U0E3"/>
<dbReference type="InterPro" id="IPR016541">
    <property type="entry name" value="UCP008505"/>
</dbReference>
<evidence type="ECO:0000313" key="1">
    <source>
        <dbReference type="EMBL" id="VAW24335.1"/>
    </source>
</evidence>
<accession>A0A3B0U0E3</accession>
<name>A0A3B0U0E3_9ZZZZ</name>
<evidence type="ECO:0008006" key="2">
    <source>
        <dbReference type="Google" id="ProtNLM"/>
    </source>
</evidence>
<organism evidence="1">
    <name type="scientific">hydrothermal vent metagenome</name>
    <dbReference type="NCBI Taxonomy" id="652676"/>
    <lineage>
        <taxon>unclassified sequences</taxon>
        <taxon>metagenomes</taxon>
        <taxon>ecological metagenomes</taxon>
    </lineage>
</organism>
<sequence length="174" mass="20544">MKSDARKIYCIDASAFITMHRFYPIRILPDLWAYLEDLFDQKKILSHQIVFDEIVPKTTKKDELAQWISSFRLNFISTSQRQLELVPDVLSNFPKLIDPESEKDQADPWMVAMLIEIMEQDGMFGDQSDYIMVTTESEKRSTRLPAACKHYDIRHMNLFEFFEANNFKFSVTKK</sequence>
<protein>
    <recommendedName>
        <fullName evidence="2">PIN domain-containing protein</fullName>
    </recommendedName>
</protein>
<dbReference type="EMBL" id="UOEP01000210">
    <property type="protein sequence ID" value="VAW24335.1"/>
    <property type="molecule type" value="Genomic_DNA"/>
</dbReference>
<dbReference type="Pfam" id="PF14367">
    <property type="entry name" value="DUF4411"/>
    <property type="match status" value="1"/>
</dbReference>
<reference evidence="1" key="1">
    <citation type="submission" date="2018-06" db="EMBL/GenBank/DDBJ databases">
        <authorList>
            <person name="Zhirakovskaya E."/>
        </authorList>
    </citation>
    <scope>NUCLEOTIDE SEQUENCE</scope>
</reference>